<keyword evidence="3" id="KW-0547">Nucleotide-binding</keyword>
<dbReference type="GO" id="GO:0005524">
    <property type="term" value="F:ATP binding"/>
    <property type="evidence" value="ECO:0007669"/>
    <property type="project" value="UniProtKB-KW"/>
</dbReference>
<protein>
    <submittedName>
        <fullName evidence="6">ABC transporter ATP-binding protein</fullName>
    </submittedName>
</protein>
<dbReference type="InterPro" id="IPR003593">
    <property type="entry name" value="AAA+_ATPase"/>
</dbReference>
<dbReference type="RefSeq" id="WP_173075957.1">
    <property type="nucleotide sequence ID" value="NZ_BAABJB010000015.1"/>
</dbReference>
<accession>A0A6V8L0U5</accession>
<keyword evidence="7" id="KW-1185">Reference proteome</keyword>
<feature type="domain" description="ABC transporter" evidence="5">
    <location>
        <begin position="6"/>
        <end position="237"/>
    </location>
</feature>
<dbReference type="PANTHER" id="PTHR43335:SF4">
    <property type="entry name" value="ABC TRANSPORTER, ATP-BINDING PROTEIN"/>
    <property type="match status" value="1"/>
</dbReference>
<dbReference type="EMBL" id="BLPG01000001">
    <property type="protein sequence ID" value="GFJ88568.1"/>
    <property type="molecule type" value="Genomic_DNA"/>
</dbReference>
<keyword evidence="4 6" id="KW-0067">ATP-binding</keyword>
<evidence type="ECO:0000256" key="1">
    <source>
        <dbReference type="ARBA" id="ARBA00005417"/>
    </source>
</evidence>
<organism evidence="6 7">
    <name type="scientific">Phytohabitans rumicis</name>
    <dbReference type="NCBI Taxonomy" id="1076125"/>
    <lineage>
        <taxon>Bacteria</taxon>
        <taxon>Bacillati</taxon>
        <taxon>Actinomycetota</taxon>
        <taxon>Actinomycetes</taxon>
        <taxon>Micromonosporales</taxon>
        <taxon>Micromonosporaceae</taxon>
    </lineage>
</organism>
<gene>
    <name evidence="6" type="ORF">Prum_022100</name>
</gene>
<comment type="caution">
    <text evidence="6">The sequence shown here is derived from an EMBL/GenBank/DDBJ whole genome shotgun (WGS) entry which is preliminary data.</text>
</comment>
<dbReference type="AlphaFoldDB" id="A0A6V8L0U5"/>
<evidence type="ECO:0000259" key="5">
    <source>
        <dbReference type="PROSITE" id="PS50893"/>
    </source>
</evidence>
<dbReference type="GO" id="GO:0016887">
    <property type="term" value="F:ATP hydrolysis activity"/>
    <property type="evidence" value="ECO:0007669"/>
    <property type="project" value="InterPro"/>
</dbReference>
<dbReference type="SMART" id="SM00382">
    <property type="entry name" value="AAA"/>
    <property type="match status" value="1"/>
</dbReference>
<dbReference type="InterPro" id="IPR017871">
    <property type="entry name" value="ABC_transporter-like_CS"/>
</dbReference>
<dbReference type="InterPro" id="IPR027417">
    <property type="entry name" value="P-loop_NTPase"/>
</dbReference>
<dbReference type="Gene3D" id="3.40.50.300">
    <property type="entry name" value="P-loop containing nucleotide triphosphate hydrolases"/>
    <property type="match status" value="1"/>
</dbReference>
<reference evidence="6 7" key="1">
    <citation type="submission" date="2020-03" db="EMBL/GenBank/DDBJ databases">
        <title>Whole genome shotgun sequence of Phytohabitans rumicis NBRC 108638.</title>
        <authorList>
            <person name="Komaki H."/>
            <person name="Tamura T."/>
        </authorList>
    </citation>
    <scope>NUCLEOTIDE SEQUENCE [LARGE SCALE GENOMIC DNA]</scope>
    <source>
        <strain evidence="6 7">NBRC 108638</strain>
    </source>
</reference>
<evidence type="ECO:0000313" key="7">
    <source>
        <dbReference type="Proteomes" id="UP000482960"/>
    </source>
</evidence>
<comment type="similarity">
    <text evidence="1">Belongs to the ABC transporter superfamily.</text>
</comment>
<reference evidence="6 7" key="2">
    <citation type="submission" date="2020-03" db="EMBL/GenBank/DDBJ databases">
        <authorList>
            <person name="Ichikawa N."/>
            <person name="Kimura A."/>
            <person name="Kitahashi Y."/>
            <person name="Uohara A."/>
        </authorList>
    </citation>
    <scope>NUCLEOTIDE SEQUENCE [LARGE SCALE GENOMIC DNA]</scope>
    <source>
        <strain evidence="6 7">NBRC 108638</strain>
    </source>
</reference>
<sequence length="310" mass="32342">MTAFAVESSGLTKRFGRQVAVDAVDLAVPRGAVYGFLGPNGSGKTTTIRMLLGLIRPTAGGHALLGERMPGGAAAVLPRVGALVEGPGFHPYLSGMDNLRRVDAADRTVKAATADARIRAALDRVGLGAAAGKRYRAYSLGMRQRLALAAAMLTPRELLILDEPTNGLDPQGTREVRALVTALASEGSTILLSTHLLSEVEQICSHVGVMHRGQLVAQSTLEDMRADSAPRVRVETDRADDAARVLRELGLDDVAADIGEATGALGQIAPEKVVAALVHDGVPVRGFAVVAPDLEDVFVSLTGEGFDVSG</sequence>
<dbReference type="PROSITE" id="PS00211">
    <property type="entry name" value="ABC_TRANSPORTER_1"/>
    <property type="match status" value="1"/>
</dbReference>
<proteinExistence type="inferred from homology"/>
<dbReference type="PANTHER" id="PTHR43335">
    <property type="entry name" value="ABC TRANSPORTER, ATP-BINDING PROTEIN"/>
    <property type="match status" value="1"/>
</dbReference>
<dbReference type="InterPro" id="IPR003439">
    <property type="entry name" value="ABC_transporter-like_ATP-bd"/>
</dbReference>
<dbReference type="PROSITE" id="PS50893">
    <property type="entry name" value="ABC_TRANSPORTER_2"/>
    <property type="match status" value="1"/>
</dbReference>
<evidence type="ECO:0000256" key="4">
    <source>
        <dbReference type="ARBA" id="ARBA00022840"/>
    </source>
</evidence>
<dbReference type="SUPFAM" id="SSF52540">
    <property type="entry name" value="P-loop containing nucleoside triphosphate hydrolases"/>
    <property type="match status" value="1"/>
</dbReference>
<name>A0A6V8L0U5_9ACTN</name>
<dbReference type="Pfam" id="PF00005">
    <property type="entry name" value="ABC_tran"/>
    <property type="match status" value="1"/>
</dbReference>
<evidence type="ECO:0000313" key="6">
    <source>
        <dbReference type="EMBL" id="GFJ88568.1"/>
    </source>
</evidence>
<keyword evidence="2" id="KW-0813">Transport</keyword>
<evidence type="ECO:0000256" key="2">
    <source>
        <dbReference type="ARBA" id="ARBA00022448"/>
    </source>
</evidence>
<dbReference type="Proteomes" id="UP000482960">
    <property type="component" value="Unassembled WGS sequence"/>
</dbReference>
<evidence type="ECO:0000256" key="3">
    <source>
        <dbReference type="ARBA" id="ARBA00022741"/>
    </source>
</evidence>